<evidence type="ECO:0000256" key="4">
    <source>
        <dbReference type="ARBA" id="ARBA00022801"/>
    </source>
</evidence>
<feature type="active site" description="Nucleophile" evidence="7">
    <location>
        <position position="98"/>
    </location>
</feature>
<evidence type="ECO:0000256" key="6">
    <source>
        <dbReference type="ARBA" id="ARBA00034021"/>
    </source>
</evidence>
<protein>
    <recommendedName>
        <fullName evidence="7 9">ATP-dependent Clp protease proteolytic subunit</fullName>
        <ecNumber evidence="7">3.4.21.92</ecNumber>
    </recommendedName>
    <alternativeName>
        <fullName evidence="7">Endopeptidase Clp</fullName>
    </alternativeName>
</protein>
<proteinExistence type="inferred from homology"/>
<dbReference type="InterPro" id="IPR029045">
    <property type="entry name" value="ClpP/crotonase-like_dom_sf"/>
</dbReference>
<dbReference type="GO" id="GO:0004176">
    <property type="term" value="F:ATP-dependent peptidase activity"/>
    <property type="evidence" value="ECO:0007669"/>
    <property type="project" value="InterPro"/>
</dbReference>
<gene>
    <name evidence="7" type="primary">clpP</name>
    <name evidence="10" type="ORF">DI586_04115</name>
</gene>
<evidence type="ECO:0000313" key="10">
    <source>
        <dbReference type="EMBL" id="PZP56314.1"/>
    </source>
</evidence>
<dbReference type="CDD" id="cd07017">
    <property type="entry name" value="S14_ClpP_2"/>
    <property type="match status" value="1"/>
</dbReference>
<evidence type="ECO:0000313" key="11">
    <source>
        <dbReference type="Proteomes" id="UP000249739"/>
    </source>
</evidence>
<dbReference type="PRINTS" id="PR00127">
    <property type="entry name" value="CLPPROTEASEP"/>
</dbReference>
<comment type="caution">
    <text evidence="10">The sequence shown here is derived from an EMBL/GenBank/DDBJ whole genome shotgun (WGS) entry which is preliminary data.</text>
</comment>
<evidence type="ECO:0000256" key="5">
    <source>
        <dbReference type="ARBA" id="ARBA00022825"/>
    </source>
</evidence>
<dbReference type="HAMAP" id="MF_00444">
    <property type="entry name" value="ClpP"/>
    <property type="match status" value="1"/>
</dbReference>
<organism evidence="10 11">
    <name type="scientific">Micavibrio aeruginosavorus</name>
    <dbReference type="NCBI Taxonomy" id="349221"/>
    <lineage>
        <taxon>Bacteria</taxon>
        <taxon>Pseudomonadati</taxon>
        <taxon>Bdellovibrionota</taxon>
        <taxon>Bdellovibrionia</taxon>
        <taxon>Bdellovibrionales</taxon>
        <taxon>Pseudobdellovibrionaceae</taxon>
        <taxon>Micavibrio</taxon>
    </lineage>
</organism>
<dbReference type="InterPro" id="IPR001907">
    <property type="entry name" value="ClpP"/>
</dbReference>
<dbReference type="PANTHER" id="PTHR10381:SF70">
    <property type="entry name" value="ATP-DEPENDENT CLP PROTEASE PROTEOLYTIC SUBUNIT"/>
    <property type="match status" value="1"/>
</dbReference>
<evidence type="ECO:0000256" key="3">
    <source>
        <dbReference type="ARBA" id="ARBA00022670"/>
    </source>
</evidence>
<comment type="similarity">
    <text evidence="1 7 9">Belongs to the peptidase S14 family.</text>
</comment>
<accession>A0A2W5FPJ0</accession>
<dbReference type="GO" id="GO:0004252">
    <property type="term" value="F:serine-type endopeptidase activity"/>
    <property type="evidence" value="ECO:0007669"/>
    <property type="project" value="UniProtKB-UniRule"/>
</dbReference>
<dbReference type="GO" id="GO:0006515">
    <property type="term" value="P:protein quality control for misfolded or incompletely synthesized proteins"/>
    <property type="evidence" value="ECO:0007669"/>
    <property type="project" value="TreeGrafter"/>
</dbReference>
<evidence type="ECO:0000256" key="7">
    <source>
        <dbReference type="HAMAP-Rule" id="MF_00444"/>
    </source>
</evidence>
<dbReference type="EC" id="3.4.21.92" evidence="7"/>
<dbReference type="GO" id="GO:0051117">
    <property type="term" value="F:ATPase binding"/>
    <property type="evidence" value="ECO:0007669"/>
    <property type="project" value="TreeGrafter"/>
</dbReference>
<keyword evidence="3 7" id="KW-0645">Protease</keyword>
<keyword evidence="4 7" id="KW-0378">Hydrolase</keyword>
<comment type="catalytic activity">
    <reaction evidence="6 7 8">
        <text>Hydrolysis of proteins to small peptides in the presence of ATP and magnesium. alpha-casein is the usual test substrate. In the absence of ATP, only oligopeptides shorter than five residues are hydrolyzed (such as succinyl-Leu-Tyr-|-NHMec, and Leu-Tyr-Leu-|-Tyr-Trp, in which cleavage of the -Tyr-|-Leu- and -Tyr-|-Trp bonds also occurs).</text>
        <dbReference type="EC" id="3.4.21.92"/>
    </reaction>
</comment>
<keyword evidence="2 7" id="KW-0963">Cytoplasm</keyword>
<sequence>MRRNETHAHDAKAAHNDSDVFALLQQERVLFLTSEINAETANTLCGQMLLLDLQDPNQDITLFINSEGGNVTDTLAIYDMMQAVRCDVSTICIGEAASGAAIILSGGTKGKRFALPNARIMMHQPQGGVEGSSRDVEIEAKELIRLRELLNGILQKNTGQDHEMLHKVLDRDSYMSVNDAKNFGVIDRVIDRLR</sequence>
<dbReference type="Pfam" id="PF00574">
    <property type="entry name" value="CLP_protease"/>
    <property type="match status" value="1"/>
</dbReference>
<dbReference type="GO" id="GO:0005737">
    <property type="term" value="C:cytoplasm"/>
    <property type="evidence" value="ECO:0007669"/>
    <property type="project" value="UniProtKB-SubCell"/>
</dbReference>
<evidence type="ECO:0000256" key="9">
    <source>
        <dbReference type="RuleBase" id="RU003567"/>
    </source>
</evidence>
<evidence type="ECO:0000256" key="8">
    <source>
        <dbReference type="PROSITE-ProRule" id="PRU10086"/>
    </source>
</evidence>
<dbReference type="PANTHER" id="PTHR10381">
    <property type="entry name" value="ATP-DEPENDENT CLP PROTEASE PROTEOLYTIC SUBUNIT"/>
    <property type="match status" value="1"/>
</dbReference>
<dbReference type="Gene3D" id="3.90.226.10">
    <property type="entry name" value="2-enoyl-CoA Hydratase, Chain A, domain 1"/>
    <property type="match status" value="1"/>
</dbReference>
<comment type="function">
    <text evidence="7">Cleaves peptides in various proteins in a process that requires ATP hydrolysis. Has a chymotrypsin-like activity. Plays a major role in the degradation of misfolded proteins.</text>
</comment>
<dbReference type="AlphaFoldDB" id="A0A2W5FPJ0"/>
<reference evidence="10 11" key="1">
    <citation type="submission" date="2017-08" db="EMBL/GenBank/DDBJ databases">
        <title>Infants hospitalized years apart are colonized by the same room-sourced microbial strains.</title>
        <authorList>
            <person name="Brooks B."/>
            <person name="Olm M.R."/>
            <person name="Firek B.A."/>
            <person name="Baker R."/>
            <person name="Thomas B.C."/>
            <person name="Morowitz M.J."/>
            <person name="Banfield J.F."/>
        </authorList>
    </citation>
    <scope>NUCLEOTIDE SEQUENCE [LARGE SCALE GENOMIC DNA]</scope>
    <source>
        <strain evidence="10">S2_006_000_R2_64</strain>
    </source>
</reference>
<keyword evidence="5 7" id="KW-0720">Serine protease</keyword>
<dbReference type="Proteomes" id="UP000249739">
    <property type="component" value="Unassembled WGS sequence"/>
</dbReference>
<dbReference type="PROSITE" id="PS00382">
    <property type="entry name" value="CLP_PROTEASE_HIS"/>
    <property type="match status" value="1"/>
</dbReference>
<evidence type="ECO:0000256" key="1">
    <source>
        <dbReference type="ARBA" id="ARBA00007039"/>
    </source>
</evidence>
<dbReference type="EMBL" id="QFOT01000030">
    <property type="protein sequence ID" value="PZP56314.1"/>
    <property type="molecule type" value="Genomic_DNA"/>
</dbReference>
<dbReference type="InterPro" id="IPR033135">
    <property type="entry name" value="ClpP_His_AS"/>
</dbReference>
<feature type="active site" evidence="7 8">
    <location>
        <position position="123"/>
    </location>
</feature>
<dbReference type="InterPro" id="IPR023562">
    <property type="entry name" value="ClpP/TepA"/>
</dbReference>
<comment type="subcellular location">
    <subcellularLocation>
        <location evidence="7">Cytoplasm</location>
    </subcellularLocation>
</comment>
<dbReference type="SUPFAM" id="SSF52096">
    <property type="entry name" value="ClpP/crotonase"/>
    <property type="match status" value="1"/>
</dbReference>
<name>A0A2W5FPJ0_9BACT</name>
<dbReference type="GO" id="GO:0009368">
    <property type="term" value="C:endopeptidase Clp complex"/>
    <property type="evidence" value="ECO:0007669"/>
    <property type="project" value="TreeGrafter"/>
</dbReference>
<comment type="subunit">
    <text evidence="7">Fourteen ClpP subunits assemble into 2 heptameric rings which stack back to back to give a disk-like structure with a central cavity, resembling the structure of eukaryotic proteasomes.</text>
</comment>
<evidence type="ECO:0000256" key="2">
    <source>
        <dbReference type="ARBA" id="ARBA00022490"/>
    </source>
</evidence>